<accession>A0A3G9JFY6</accession>
<dbReference type="Proteomes" id="UP000275368">
    <property type="component" value="Chromosome"/>
</dbReference>
<evidence type="ECO:0000313" key="2">
    <source>
        <dbReference type="Proteomes" id="UP000275368"/>
    </source>
</evidence>
<gene>
    <name evidence="1" type="ORF">Back11_34090</name>
</gene>
<organism evidence="1 2">
    <name type="scientific">Paenibacillus baekrokdamisoli</name>
    <dbReference type="NCBI Taxonomy" id="1712516"/>
    <lineage>
        <taxon>Bacteria</taxon>
        <taxon>Bacillati</taxon>
        <taxon>Bacillota</taxon>
        <taxon>Bacilli</taxon>
        <taxon>Bacillales</taxon>
        <taxon>Paenibacillaceae</taxon>
        <taxon>Paenibacillus</taxon>
    </lineage>
</organism>
<dbReference type="OrthoDB" id="9826100at2"/>
<reference evidence="1 2" key="1">
    <citation type="submission" date="2018-11" db="EMBL/GenBank/DDBJ databases">
        <title>Complete genome sequence of Paenibacillus baekrokdamisoli strain KCTC 33723.</title>
        <authorList>
            <person name="Kang S.W."/>
            <person name="Lee K.C."/>
            <person name="Kim K.K."/>
            <person name="Kim J.S."/>
            <person name="Kim D.S."/>
            <person name="Ko S.H."/>
            <person name="Yang S.H."/>
            <person name="Lee J.S."/>
        </authorList>
    </citation>
    <scope>NUCLEOTIDE SEQUENCE [LARGE SCALE GENOMIC DNA]</scope>
    <source>
        <strain evidence="1 2">KCTC 33723</strain>
    </source>
</reference>
<dbReference type="EMBL" id="AP019308">
    <property type="protein sequence ID" value="BBH22064.1"/>
    <property type="molecule type" value="Genomic_DNA"/>
</dbReference>
<keyword evidence="2" id="KW-1185">Reference proteome</keyword>
<dbReference type="AlphaFoldDB" id="A0A3G9JFY6"/>
<name>A0A3G9JFY6_9BACL</name>
<proteinExistence type="predicted"/>
<evidence type="ECO:0000313" key="1">
    <source>
        <dbReference type="EMBL" id="BBH22064.1"/>
    </source>
</evidence>
<sequence length="149" mass="16975">MAISISVLITGVCSVLLYIALLHKVREHHRYVVGLPSADVIQTKLQTGFVGFVFCLEVVGYPHCAKWIEPLKQMIEQQGLEVLVFDGQIIFSERMEIAQMLKIEQFPCVVAVNTNNQYDEQMFIHQMHIDQDNTAIQHFITNKLGVFAL</sequence>
<protein>
    <submittedName>
        <fullName evidence="1">Uncharacterized protein</fullName>
    </submittedName>
</protein>
<dbReference type="RefSeq" id="WP_125659558.1">
    <property type="nucleotide sequence ID" value="NZ_AP019308.1"/>
</dbReference>
<dbReference type="KEGG" id="pbk:Back11_34090"/>